<accession>A0AAV3R7M5</accession>
<proteinExistence type="predicted"/>
<keyword evidence="2" id="KW-1185">Reference proteome</keyword>
<organism evidence="1 2">
    <name type="scientific">Lithospermum erythrorhizon</name>
    <name type="common">Purple gromwell</name>
    <name type="synonym">Lithospermum officinale var. erythrorhizon</name>
    <dbReference type="NCBI Taxonomy" id="34254"/>
    <lineage>
        <taxon>Eukaryota</taxon>
        <taxon>Viridiplantae</taxon>
        <taxon>Streptophyta</taxon>
        <taxon>Embryophyta</taxon>
        <taxon>Tracheophyta</taxon>
        <taxon>Spermatophyta</taxon>
        <taxon>Magnoliopsida</taxon>
        <taxon>eudicotyledons</taxon>
        <taxon>Gunneridae</taxon>
        <taxon>Pentapetalae</taxon>
        <taxon>asterids</taxon>
        <taxon>lamiids</taxon>
        <taxon>Boraginales</taxon>
        <taxon>Boraginaceae</taxon>
        <taxon>Boraginoideae</taxon>
        <taxon>Lithospermeae</taxon>
        <taxon>Lithospermum</taxon>
    </lineage>
</organism>
<evidence type="ECO:0000313" key="1">
    <source>
        <dbReference type="EMBL" id="GAA0171671.1"/>
    </source>
</evidence>
<name>A0AAV3R7M5_LITER</name>
<dbReference type="Proteomes" id="UP001454036">
    <property type="component" value="Unassembled WGS sequence"/>
</dbReference>
<protein>
    <submittedName>
        <fullName evidence="1">Uncharacterized protein</fullName>
    </submittedName>
</protein>
<reference evidence="1 2" key="1">
    <citation type="submission" date="2024-01" db="EMBL/GenBank/DDBJ databases">
        <title>The complete chloroplast genome sequence of Lithospermum erythrorhizon: insights into the phylogenetic relationship among Boraginaceae species and the maternal lineages of purple gromwells.</title>
        <authorList>
            <person name="Okada T."/>
            <person name="Watanabe K."/>
        </authorList>
    </citation>
    <scope>NUCLEOTIDE SEQUENCE [LARGE SCALE GENOMIC DNA]</scope>
</reference>
<comment type="caution">
    <text evidence="1">The sequence shown here is derived from an EMBL/GenBank/DDBJ whole genome shotgun (WGS) entry which is preliminary data.</text>
</comment>
<sequence length="103" mass="11445">MLKGCMILEQAEHTCSALWQYQLLESSVGTPLICPVTIPTVGGFCGYDKVGFGRRIYEIISRSLIVEEMSPSCSSEIGLRLFLALTLQDVNIGGKVYGWWRGR</sequence>
<dbReference type="EMBL" id="BAABME010007773">
    <property type="protein sequence ID" value="GAA0171671.1"/>
    <property type="molecule type" value="Genomic_DNA"/>
</dbReference>
<dbReference type="AlphaFoldDB" id="A0AAV3R7M5"/>
<evidence type="ECO:0000313" key="2">
    <source>
        <dbReference type="Proteomes" id="UP001454036"/>
    </source>
</evidence>
<gene>
    <name evidence="1" type="ORF">LIER_25650</name>
</gene>